<protein>
    <submittedName>
        <fullName evidence="1">Uncharacterized protein</fullName>
    </submittedName>
</protein>
<dbReference type="EMBL" id="JAMZMK010008684">
    <property type="protein sequence ID" value="KAI7739035.1"/>
    <property type="molecule type" value="Genomic_DNA"/>
</dbReference>
<reference evidence="1" key="1">
    <citation type="submission" date="2022-06" db="EMBL/GenBank/DDBJ databases">
        <title>Uncovering the hologenomic basis of an extraordinary plant invasion.</title>
        <authorList>
            <person name="Bieker V.C."/>
            <person name="Martin M.D."/>
            <person name="Gilbert T."/>
            <person name="Hodgins K."/>
            <person name="Battlay P."/>
            <person name="Petersen B."/>
            <person name="Wilson J."/>
        </authorList>
    </citation>
    <scope>NUCLEOTIDE SEQUENCE</scope>
    <source>
        <strain evidence="1">AA19_3_7</strain>
        <tissue evidence="1">Leaf</tissue>
    </source>
</reference>
<evidence type="ECO:0000313" key="2">
    <source>
        <dbReference type="Proteomes" id="UP001206925"/>
    </source>
</evidence>
<name>A0AAD5CCX2_AMBAR</name>
<proteinExistence type="predicted"/>
<sequence length="106" mass="12657">MHANCLTKCFNQIFKIFMSCLKPLTHSKDCISLALLQPGRIGDLHWLCSCRKKIVKPKMTRHLLVLNMFTICRTKEIPRRRWLESVLQKWCDFVSWLFIIFLSFQL</sequence>
<organism evidence="1 2">
    <name type="scientific">Ambrosia artemisiifolia</name>
    <name type="common">Common ragweed</name>
    <dbReference type="NCBI Taxonomy" id="4212"/>
    <lineage>
        <taxon>Eukaryota</taxon>
        <taxon>Viridiplantae</taxon>
        <taxon>Streptophyta</taxon>
        <taxon>Embryophyta</taxon>
        <taxon>Tracheophyta</taxon>
        <taxon>Spermatophyta</taxon>
        <taxon>Magnoliopsida</taxon>
        <taxon>eudicotyledons</taxon>
        <taxon>Gunneridae</taxon>
        <taxon>Pentapetalae</taxon>
        <taxon>asterids</taxon>
        <taxon>campanulids</taxon>
        <taxon>Asterales</taxon>
        <taxon>Asteraceae</taxon>
        <taxon>Asteroideae</taxon>
        <taxon>Heliantheae alliance</taxon>
        <taxon>Heliantheae</taxon>
        <taxon>Ambrosia</taxon>
    </lineage>
</organism>
<evidence type="ECO:0000313" key="1">
    <source>
        <dbReference type="EMBL" id="KAI7739035.1"/>
    </source>
</evidence>
<keyword evidence="2" id="KW-1185">Reference proteome</keyword>
<dbReference type="AlphaFoldDB" id="A0AAD5CCX2"/>
<accession>A0AAD5CCX2</accession>
<dbReference type="Proteomes" id="UP001206925">
    <property type="component" value="Unassembled WGS sequence"/>
</dbReference>
<gene>
    <name evidence="1" type="ORF">M8C21_020482</name>
</gene>
<comment type="caution">
    <text evidence="1">The sequence shown here is derived from an EMBL/GenBank/DDBJ whole genome shotgun (WGS) entry which is preliminary data.</text>
</comment>